<dbReference type="Gene3D" id="3.30.530.20">
    <property type="match status" value="1"/>
</dbReference>
<proteinExistence type="inferred from homology"/>
<dbReference type="RefSeq" id="WP_053250258.1">
    <property type="nucleotide sequence ID" value="NZ_LGAP01000012.1"/>
</dbReference>
<dbReference type="CDD" id="cd08891">
    <property type="entry name" value="SRPBCC_CalC"/>
    <property type="match status" value="1"/>
</dbReference>
<protein>
    <submittedName>
        <fullName evidence="3">ATPase</fullName>
    </submittedName>
</protein>
<dbReference type="Pfam" id="PF08327">
    <property type="entry name" value="AHSA1"/>
    <property type="match status" value="1"/>
</dbReference>
<evidence type="ECO:0000313" key="4">
    <source>
        <dbReference type="Proteomes" id="UP000037425"/>
    </source>
</evidence>
<dbReference type="PATRIC" id="fig|106592.7.peg.1471"/>
<evidence type="ECO:0000313" key="3">
    <source>
        <dbReference type="EMBL" id="KOF17175.1"/>
    </source>
</evidence>
<dbReference type="SUPFAM" id="SSF55961">
    <property type="entry name" value="Bet v1-like"/>
    <property type="match status" value="1"/>
</dbReference>
<feature type="domain" description="Activator of Hsp90 ATPase homologue 1/2-like C-terminal" evidence="2">
    <location>
        <begin position="22"/>
        <end position="154"/>
    </location>
</feature>
<dbReference type="InterPro" id="IPR023393">
    <property type="entry name" value="START-like_dom_sf"/>
</dbReference>
<dbReference type="EMBL" id="LGAP01000012">
    <property type="protein sequence ID" value="KOF17175.1"/>
    <property type="molecule type" value="Genomic_DNA"/>
</dbReference>
<dbReference type="AlphaFoldDB" id="A0A0L8BRL0"/>
<accession>A0A0L8BRL0</accession>
<evidence type="ECO:0000256" key="1">
    <source>
        <dbReference type="ARBA" id="ARBA00006817"/>
    </source>
</evidence>
<dbReference type="InterPro" id="IPR013538">
    <property type="entry name" value="ASHA1/2-like_C"/>
</dbReference>
<gene>
    <name evidence="3" type="ORF">AC244_18375</name>
</gene>
<comment type="caution">
    <text evidence="3">The sequence shown here is derived from an EMBL/GenBank/DDBJ whole genome shotgun (WGS) entry which is preliminary data.</text>
</comment>
<dbReference type="Proteomes" id="UP000037425">
    <property type="component" value="Unassembled WGS sequence"/>
</dbReference>
<name>A0A0L8BRL0_ENSAD</name>
<reference evidence="4" key="1">
    <citation type="submission" date="2015-07" db="EMBL/GenBank/DDBJ databases">
        <title>Whole genome sequence of an Ensifer adhaerens strain isolated from a cave pool in the Wind Cave National Park.</title>
        <authorList>
            <person name="Eng W.W.H."/>
            <person name="Gan H.M."/>
            <person name="Barton H.A."/>
            <person name="Savka M.A."/>
        </authorList>
    </citation>
    <scope>NUCLEOTIDE SEQUENCE [LARGE SCALE GENOMIC DNA]</scope>
    <source>
        <strain evidence="4">SD006</strain>
    </source>
</reference>
<sequence length="161" mass="17946">MDQIIAPAPVRRSVTVNADRLRAFEVFTASIGTWWPRTHTIGASPLSAAYIEPREGGRWYEVGEDGSECQWGDVLAWNPPERLVLAWRIGADWKYDPSLLTEVEVTFSVVEDGITKVSLEHRKLENYGAAAEASRSVFDSEQGWPGILARFEDAVHEATSV</sequence>
<organism evidence="3 4">
    <name type="scientific">Ensifer adhaerens</name>
    <name type="common">Sinorhizobium morelense</name>
    <dbReference type="NCBI Taxonomy" id="106592"/>
    <lineage>
        <taxon>Bacteria</taxon>
        <taxon>Pseudomonadati</taxon>
        <taxon>Pseudomonadota</taxon>
        <taxon>Alphaproteobacteria</taxon>
        <taxon>Hyphomicrobiales</taxon>
        <taxon>Rhizobiaceae</taxon>
        <taxon>Sinorhizobium/Ensifer group</taxon>
        <taxon>Ensifer</taxon>
    </lineage>
</organism>
<dbReference type="OrthoDB" id="793407at2"/>
<comment type="similarity">
    <text evidence="1">Belongs to the AHA1 family.</text>
</comment>
<evidence type="ECO:0000259" key="2">
    <source>
        <dbReference type="Pfam" id="PF08327"/>
    </source>
</evidence>